<dbReference type="InterPro" id="IPR001507">
    <property type="entry name" value="ZP_dom"/>
</dbReference>
<evidence type="ECO:0000313" key="3">
    <source>
        <dbReference type="Proteomes" id="UP001175271"/>
    </source>
</evidence>
<dbReference type="PANTHER" id="PTHR46560">
    <property type="entry name" value="CYPHER, ISOFORM B"/>
    <property type="match status" value="1"/>
</dbReference>
<reference evidence="2" key="1">
    <citation type="submission" date="2023-06" db="EMBL/GenBank/DDBJ databases">
        <title>Genomic analysis of the entomopathogenic nematode Steinernema hermaphroditum.</title>
        <authorList>
            <person name="Schwarz E.M."/>
            <person name="Heppert J.K."/>
            <person name="Baniya A."/>
            <person name="Schwartz H.T."/>
            <person name="Tan C.-H."/>
            <person name="Antoshechkin I."/>
            <person name="Sternberg P.W."/>
            <person name="Goodrich-Blair H."/>
            <person name="Dillman A.R."/>
        </authorList>
    </citation>
    <scope>NUCLEOTIDE SEQUENCE</scope>
    <source>
        <strain evidence="2">PS9179</strain>
        <tissue evidence="2">Whole animal</tissue>
    </source>
</reference>
<name>A0AA39LJJ6_9BILA</name>
<comment type="caution">
    <text evidence="2">The sequence shown here is derived from an EMBL/GenBank/DDBJ whole genome shotgun (WGS) entry which is preliminary data.</text>
</comment>
<proteinExistence type="predicted"/>
<evidence type="ECO:0000313" key="2">
    <source>
        <dbReference type="EMBL" id="KAK0399573.1"/>
    </source>
</evidence>
<dbReference type="EMBL" id="JAUCMV010000005">
    <property type="protein sequence ID" value="KAK0399573.1"/>
    <property type="molecule type" value="Genomic_DNA"/>
</dbReference>
<gene>
    <name evidence="2" type="ORF">QR680_003114</name>
</gene>
<dbReference type="PANTHER" id="PTHR46560:SF9">
    <property type="entry name" value="ZP DOMAIN-CONTAINING PROTEIN"/>
    <property type="match status" value="1"/>
</dbReference>
<evidence type="ECO:0000259" key="1">
    <source>
        <dbReference type="PROSITE" id="PS51034"/>
    </source>
</evidence>
<organism evidence="2 3">
    <name type="scientific">Steinernema hermaphroditum</name>
    <dbReference type="NCBI Taxonomy" id="289476"/>
    <lineage>
        <taxon>Eukaryota</taxon>
        <taxon>Metazoa</taxon>
        <taxon>Ecdysozoa</taxon>
        <taxon>Nematoda</taxon>
        <taxon>Chromadorea</taxon>
        <taxon>Rhabditida</taxon>
        <taxon>Tylenchina</taxon>
        <taxon>Panagrolaimomorpha</taxon>
        <taxon>Strongyloidoidea</taxon>
        <taxon>Steinernematidae</taxon>
        <taxon>Steinernema</taxon>
    </lineage>
</organism>
<accession>A0AA39LJJ6</accession>
<dbReference type="Proteomes" id="UP001175271">
    <property type="component" value="Unassembled WGS sequence"/>
</dbReference>
<protein>
    <recommendedName>
        <fullName evidence="1">ZP domain-containing protein</fullName>
    </recommendedName>
</protein>
<sequence>MVEHEGAYVVTIYVRQMRYIQHKADNYYVVRCPVKNPTLQKKNIITSEDSEAMPSGKLDLQAHYPQVGHFYDVKLHIPTLKEIGENIRIGPCIAFVNGDDLKVLQLVDEYGCPTAQEIPHAFQLDEHLKNATKMEYSTNMKMFSFGDVDHFYLQCQLTRCHGGCGKFTKKVIFCIQQKWNALRR</sequence>
<feature type="domain" description="ZP" evidence="1">
    <location>
        <begin position="1"/>
        <end position="181"/>
    </location>
</feature>
<dbReference type="AlphaFoldDB" id="A0AA39LJJ6"/>
<keyword evidence="3" id="KW-1185">Reference proteome</keyword>
<dbReference type="PROSITE" id="PS51034">
    <property type="entry name" value="ZP_2"/>
    <property type="match status" value="1"/>
</dbReference>